<dbReference type="EMBL" id="JAPMUA010000003">
    <property type="protein sequence ID" value="MDG3585884.1"/>
    <property type="molecule type" value="Genomic_DNA"/>
</dbReference>
<accession>A0ABT6FRJ6</accession>
<dbReference type="InterPro" id="IPR029039">
    <property type="entry name" value="Flavoprotein-like_sf"/>
</dbReference>
<dbReference type="Pfam" id="PF02525">
    <property type="entry name" value="Flavodoxin_2"/>
    <property type="match status" value="1"/>
</dbReference>
<keyword evidence="2" id="KW-0285">Flavoprotein</keyword>
<comment type="caution">
    <text evidence="6">The sequence shown here is derived from an EMBL/GenBank/DDBJ whole genome shotgun (WGS) entry which is preliminary data.</text>
</comment>
<evidence type="ECO:0000313" key="6">
    <source>
        <dbReference type="EMBL" id="MDG3585884.1"/>
    </source>
</evidence>
<dbReference type="PANTHER" id="PTHR46305:SF3">
    <property type="entry name" value="NADPH:QUINONE OXIDOREDUCTASE MDAB"/>
    <property type="match status" value="1"/>
</dbReference>
<evidence type="ECO:0000256" key="2">
    <source>
        <dbReference type="ARBA" id="ARBA00022630"/>
    </source>
</evidence>
<evidence type="ECO:0000256" key="1">
    <source>
        <dbReference type="ARBA" id="ARBA00001974"/>
    </source>
</evidence>
<name>A0ABT6FRJ6_9FLAO</name>
<dbReference type="PANTHER" id="PTHR46305">
    <property type="match status" value="1"/>
</dbReference>
<sequence>MKKVFIINGGQTFGNSKGEFNKTMVDLAATYFAEEKGYEVKVTDINQAYNAAAETKKFIWADIIVYHLPIWWFQVPHKLKEYFDYVFKNGQVYNNDGRSSKNPAINYGTGGLLKGRTYMVNTSWNAPNEAFTLPGEFFNETSVDKGVLFGFHRMNAFLDMEPLPGIHFYDVVKNNNVEGEKVKYKAHLDAVFATKDKRIAL</sequence>
<dbReference type="InterPro" id="IPR052397">
    <property type="entry name" value="NADPH-QR_MdaB"/>
</dbReference>
<dbReference type="RefSeq" id="WP_277900200.1">
    <property type="nucleotide sequence ID" value="NZ_JAPMUA010000003.1"/>
</dbReference>
<evidence type="ECO:0000256" key="3">
    <source>
        <dbReference type="ARBA" id="ARBA00022827"/>
    </source>
</evidence>
<dbReference type="InterPro" id="IPR003680">
    <property type="entry name" value="Flavodoxin_fold"/>
</dbReference>
<keyword evidence="7" id="KW-1185">Reference proteome</keyword>
<comment type="similarity">
    <text evidence="4">Belongs to the oxidoreductase MdaB family.</text>
</comment>
<organism evidence="6 7">
    <name type="scientific">Galbibacter pacificus</name>
    <dbReference type="NCBI Taxonomy" id="2996052"/>
    <lineage>
        <taxon>Bacteria</taxon>
        <taxon>Pseudomonadati</taxon>
        <taxon>Bacteroidota</taxon>
        <taxon>Flavobacteriia</taxon>
        <taxon>Flavobacteriales</taxon>
        <taxon>Flavobacteriaceae</taxon>
        <taxon>Galbibacter</taxon>
    </lineage>
</organism>
<gene>
    <name evidence="6" type="ORF">OSR52_08370</name>
</gene>
<comment type="cofactor">
    <cofactor evidence="1">
        <name>FAD</name>
        <dbReference type="ChEBI" id="CHEBI:57692"/>
    </cofactor>
</comment>
<evidence type="ECO:0000259" key="5">
    <source>
        <dbReference type="Pfam" id="PF02525"/>
    </source>
</evidence>
<evidence type="ECO:0000313" key="7">
    <source>
        <dbReference type="Proteomes" id="UP001153642"/>
    </source>
</evidence>
<protein>
    <submittedName>
        <fullName evidence="6">NAD(P)H-dependent oxidoreductase</fullName>
    </submittedName>
</protein>
<feature type="domain" description="Flavodoxin-like fold" evidence="5">
    <location>
        <begin position="2"/>
        <end position="187"/>
    </location>
</feature>
<reference evidence="6" key="1">
    <citation type="submission" date="2022-11" db="EMBL/GenBank/DDBJ databases">
        <title>High-quality draft genome sequence of Galbibacter sp. strain CMA-7.</title>
        <authorList>
            <person name="Wei L."/>
            <person name="Dong C."/>
            <person name="Shao Z."/>
        </authorList>
    </citation>
    <scope>NUCLEOTIDE SEQUENCE</scope>
    <source>
        <strain evidence="6">CMA-7</strain>
    </source>
</reference>
<dbReference type="Proteomes" id="UP001153642">
    <property type="component" value="Unassembled WGS sequence"/>
</dbReference>
<keyword evidence="3" id="KW-0274">FAD</keyword>
<proteinExistence type="inferred from homology"/>
<evidence type="ECO:0000256" key="4">
    <source>
        <dbReference type="ARBA" id="ARBA00037981"/>
    </source>
</evidence>
<dbReference type="SUPFAM" id="SSF52218">
    <property type="entry name" value="Flavoproteins"/>
    <property type="match status" value="1"/>
</dbReference>
<dbReference type="Gene3D" id="3.40.50.360">
    <property type="match status" value="1"/>
</dbReference>